<proteinExistence type="predicted"/>
<gene>
    <name evidence="2" type="ORF">CTI12_AA492930</name>
</gene>
<reference evidence="2 3" key="1">
    <citation type="journal article" date="2018" name="Mol. Plant">
        <title>The genome of Artemisia annua provides insight into the evolution of Asteraceae family and artemisinin biosynthesis.</title>
        <authorList>
            <person name="Shen Q."/>
            <person name="Zhang L."/>
            <person name="Liao Z."/>
            <person name="Wang S."/>
            <person name="Yan T."/>
            <person name="Shi P."/>
            <person name="Liu M."/>
            <person name="Fu X."/>
            <person name="Pan Q."/>
            <person name="Wang Y."/>
            <person name="Lv Z."/>
            <person name="Lu X."/>
            <person name="Zhang F."/>
            <person name="Jiang W."/>
            <person name="Ma Y."/>
            <person name="Chen M."/>
            <person name="Hao X."/>
            <person name="Li L."/>
            <person name="Tang Y."/>
            <person name="Lv G."/>
            <person name="Zhou Y."/>
            <person name="Sun X."/>
            <person name="Brodelius P.E."/>
            <person name="Rose J.K.C."/>
            <person name="Tang K."/>
        </authorList>
    </citation>
    <scope>NUCLEOTIDE SEQUENCE [LARGE SCALE GENOMIC DNA]</scope>
    <source>
        <strain evidence="3">cv. Huhao1</strain>
        <tissue evidence="2">Leaf</tissue>
    </source>
</reference>
<comment type="caution">
    <text evidence="2">The sequence shown here is derived from an EMBL/GenBank/DDBJ whole genome shotgun (WGS) entry which is preliminary data.</text>
</comment>
<evidence type="ECO:0000313" key="3">
    <source>
        <dbReference type="Proteomes" id="UP000245207"/>
    </source>
</evidence>
<dbReference type="Proteomes" id="UP000245207">
    <property type="component" value="Unassembled WGS sequence"/>
</dbReference>
<organism evidence="2 3">
    <name type="scientific">Artemisia annua</name>
    <name type="common">Sweet wormwood</name>
    <dbReference type="NCBI Taxonomy" id="35608"/>
    <lineage>
        <taxon>Eukaryota</taxon>
        <taxon>Viridiplantae</taxon>
        <taxon>Streptophyta</taxon>
        <taxon>Embryophyta</taxon>
        <taxon>Tracheophyta</taxon>
        <taxon>Spermatophyta</taxon>
        <taxon>Magnoliopsida</taxon>
        <taxon>eudicotyledons</taxon>
        <taxon>Gunneridae</taxon>
        <taxon>Pentapetalae</taxon>
        <taxon>asterids</taxon>
        <taxon>campanulids</taxon>
        <taxon>Asterales</taxon>
        <taxon>Asteraceae</taxon>
        <taxon>Asteroideae</taxon>
        <taxon>Anthemideae</taxon>
        <taxon>Artemisiinae</taxon>
        <taxon>Artemisia</taxon>
    </lineage>
</organism>
<evidence type="ECO:0000256" key="1">
    <source>
        <dbReference type="SAM" id="MobiDB-lite"/>
    </source>
</evidence>
<accession>A0A2U1LGW1</accession>
<feature type="compositionally biased region" description="Polar residues" evidence="1">
    <location>
        <begin position="1"/>
        <end position="12"/>
    </location>
</feature>
<evidence type="ECO:0000313" key="2">
    <source>
        <dbReference type="EMBL" id="PWA48244.1"/>
    </source>
</evidence>
<dbReference type="EMBL" id="PKPP01009443">
    <property type="protein sequence ID" value="PWA48244.1"/>
    <property type="molecule type" value="Genomic_DNA"/>
</dbReference>
<keyword evidence="3" id="KW-1185">Reference proteome</keyword>
<feature type="region of interest" description="Disordered" evidence="1">
    <location>
        <begin position="1"/>
        <end position="26"/>
    </location>
</feature>
<sequence length="76" mass="8314">MVSTAESRNMATSKSSYVSKSDESKRVPTLEFTKFMSPSKPSRNDHQAHDGVYHFSNNVEAYKAASTGPSQKGRGS</sequence>
<dbReference type="OrthoDB" id="1719740at2759"/>
<protein>
    <submittedName>
        <fullName evidence="2">Uncharacterized protein</fullName>
    </submittedName>
</protein>
<name>A0A2U1LGW1_ARTAN</name>
<dbReference type="AlphaFoldDB" id="A0A2U1LGW1"/>